<dbReference type="Pfam" id="PF00561">
    <property type="entry name" value="Abhydrolase_1"/>
    <property type="match status" value="1"/>
</dbReference>
<feature type="domain" description="AB hydrolase-1" evidence="6">
    <location>
        <begin position="88"/>
        <end position="278"/>
    </location>
</feature>
<accession>A0A1G7TL01</accession>
<dbReference type="Pfam" id="PF08386">
    <property type="entry name" value="Abhydrolase_4"/>
    <property type="match status" value="1"/>
</dbReference>
<dbReference type="RefSeq" id="WP_090051016.1">
    <property type="nucleotide sequence ID" value="NZ_FNCC01000007.1"/>
</dbReference>
<evidence type="ECO:0000259" key="6">
    <source>
        <dbReference type="Pfam" id="PF00561"/>
    </source>
</evidence>
<feature type="domain" description="Peptidase S33 tripeptidyl aminopeptidase-like C-terminal" evidence="7">
    <location>
        <begin position="396"/>
        <end position="487"/>
    </location>
</feature>
<evidence type="ECO:0000313" key="8">
    <source>
        <dbReference type="EMBL" id="SDG35190.1"/>
    </source>
</evidence>
<dbReference type="OrthoDB" id="4006962at2"/>
<evidence type="ECO:0000259" key="7">
    <source>
        <dbReference type="Pfam" id="PF08386"/>
    </source>
</evidence>
<evidence type="ECO:0000256" key="5">
    <source>
        <dbReference type="SAM" id="SignalP"/>
    </source>
</evidence>
<dbReference type="EMBL" id="FNCC01000007">
    <property type="protein sequence ID" value="SDG35190.1"/>
    <property type="molecule type" value="Genomic_DNA"/>
</dbReference>
<dbReference type="InterPro" id="IPR051601">
    <property type="entry name" value="Serine_prot/Carboxylest_S33"/>
</dbReference>
<keyword evidence="3" id="KW-0378">Hydrolase</keyword>
<dbReference type="Gene3D" id="3.40.50.1820">
    <property type="entry name" value="alpha/beta hydrolase"/>
    <property type="match status" value="1"/>
</dbReference>
<keyword evidence="9" id="KW-1185">Reference proteome</keyword>
<dbReference type="InterPro" id="IPR029058">
    <property type="entry name" value="AB_hydrolase_fold"/>
</dbReference>
<feature type="chain" id="PRO_5011632155" evidence="5">
    <location>
        <begin position="28"/>
        <end position="513"/>
    </location>
</feature>
<name>A0A1G7TL01_9PSEU</name>
<gene>
    <name evidence="8" type="ORF">SAMN05216553_107288</name>
</gene>
<feature type="signal peptide" evidence="5">
    <location>
        <begin position="1"/>
        <end position="27"/>
    </location>
</feature>
<evidence type="ECO:0000256" key="2">
    <source>
        <dbReference type="ARBA" id="ARBA00022729"/>
    </source>
</evidence>
<dbReference type="PANTHER" id="PTHR43248">
    <property type="entry name" value="2-SUCCINYL-6-HYDROXY-2,4-CYCLOHEXADIENE-1-CARBOXYLATE SYNTHASE"/>
    <property type="match status" value="1"/>
</dbReference>
<evidence type="ECO:0000313" key="9">
    <source>
        <dbReference type="Proteomes" id="UP000199623"/>
    </source>
</evidence>
<evidence type="ECO:0000256" key="4">
    <source>
        <dbReference type="SAM" id="MobiDB-lite"/>
    </source>
</evidence>
<comment type="similarity">
    <text evidence="1">Belongs to the peptidase S33 family.</text>
</comment>
<dbReference type="AlphaFoldDB" id="A0A1G7TL01"/>
<feature type="region of interest" description="Disordered" evidence="4">
    <location>
        <begin position="493"/>
        <end position="513"/>
    </location>
</feature>
<evidence type="ECO:0000256" key="1">
    <source>
        <dbReference type="ARBA" id="ARBA00010088"/>
    </source>
</evidence>
<reference evidence="9" key="1">
    <citation type="submission" date="2016-10" db="EMBL/GenBank/DDBJ databases">
        <authorList>
            <person name="Varghese N."/>
            <person name="Submissions S."/>
        </authorList>
    </citation>
    <scope>NUCLEOTIDE SEQUENCE [LARGE SCALE GENOMIC DNA]</scope>
    <source>
        <strain evidence="9">CGMCC 4.3506</strain>
    </source>
</reference>
<dbReference type="InterPro" id="IPR013595">
    <property type="entry name" value="Pept_S33_TAP-like_C"/>
</dbReference>
<dbReference type="SUPFAM" id="SSF53474">
    <property type="entry name" value="alpha/beta-Hydrolases"/>
    <property type="match status" value="1"/>
</dbReference>
<dbReference type="PANTHER" id="PTHR43248:SF29">
    <property type="entry name" value="TRIPEPTIDYL AMINOPEPTIDASE"/>
    <property type="match status" value="1"/>
</dbReference>
<dbReference type="GO" id="GO:0016787">
    <property type="term" value="F:hydrolase activity"/>
    <property type="evidence" value="ECO:0007669"/>
    <property type="project" value="UniProtKB-KW"/>
</dbReference>
<dbReference type="STRING" id="200378.SAMN05216553_107288"/>
<evidence type="ECO:0000256" key="3">
    <source>
        <dbReference type="ARBA" id="ARBA00022801"/>
    </source>
</evidence>
<organism evidence="8 9">
    <name type="scientific">Lentzea fradiae</name>
    <dbReference type="NCBI Taxonomy" id="200378"/>
    <lineage>
        <taxon>Bacteria</taxon>
        <taxon>Bacillati</taxon>
        <taxon>Actinomycetota</taxon>
        <taxon>Actinomycetes</taxon>
        <taxon>Pseudonocardiales</taxon>
        <taxon>Pseudonocardiaceae</taxon>
        <taxon>Lentzea</taxon>
    </lineage>
</organism>
<sequence>MQPIVRAFGAVLASSALVLGAGQTAFAAPEGQPEFKVGSIDWKPCEEMPVVDCGFLELPVDYAKPKGEKFQLAVSRRKAADPAKRIGAMVINPGGPGGSGVSYSFADDVFSKEVYDKFDIIGFDPRGVARTAPIVCSADLLGQRPSNYPKTKAEFDALVAHNKTLRADCRARTGAIFDHASTAEVAQDIDAIRRALGEKKINYYGVSYGTIMGQHYAERFGKNIRAMIIDSNMDHSIGTRGFVASEARASEDLFHEWVKWNERTPGAVFHGRDLRGIWKDLLARAERGELHEPGLPDYKLTPEDLGSAVFGLSYGPNWQYLGEYVQQILDANAGLATGSSLASQLKADETVRNPFPGIFCNDYNLRVRSWGEYQSLWRMEQSVAPNTRGSSLGHSALMGCAGFPEATNPQRPLKIKNSPKILLTNAKYDPATAYEWAVAAHEQSRDTTVFVTYEGWGHGVYDRSECTLKINDEYLVSLKLPRDGTRCAAVEPSVESPSVLSAKPRPAGPYAVR</sequence>
<dbReference type="Proteomes" id="UP000199623">
    <property type="component" value="Unassembled WGS sequence"/>
</dbReference>
<keyword evidence="2 5" id="KW-0732">Signal</keyword>
<protein>
    <submittedName>
        <fullName evidence="8">TAP-like protein</fullName>
    </submittedName>
</protein>
<proteinExistence type="inferred from homology"/>
<dbReference type="InterPro" id="IPR000073">
    <property type="entry name" value="AB_hydrolase_1"/>
</dbReference>